<evidence type="ECO:0000313" key="2">
    <source>
        <dbReference type="Proteomes" id="UP001152561"/>
    </source>
</evidence>
<accession>A0A9Q1QYV4</accession>
<name>A0A9Q1QYV4_9SOLA</name>
<reference evidence="2" key="1">
    <citation type="journal article" date="2023" name="Proc. Natl. Acad. Sci. U.S.A.">
        <title>Genomic and structural basis for evolution of tropane alkaloid biosynthesis.</title>
        <authorList>
            <person name="Wanga Y.-J."/>
            <person name="Taina T."/>
            <person name="Yua J.-Y."/>
            <person name="Lia J."/>
            <person name="Xua B."/>
            <person name="Chenc J."/>
            <person name="D'Auriad J.C."/>
            <person name="Huanga J.-P."/>
            <person name="Huanga S.-X."/>
        </authorList>
    </citation>
    <scope>NUCLEOTIDE SEQUENCE [LARGE SCALE GENOMIC DNA]</scope>
    <source>
        <strain evidence="2">cv. KIB-2019</strain>
    </source>
</reference>
<evidence type="ECO:0000313" key="1">
    <source>
        <dbReference type="EMBL" id="KAJ8533195.1"/>
    </source>
</evidence>
<gene>
    <name evidence="1" type="ORF">K7X08_016084</name>
</gene>
<organism evidence="1 2">
    <name type="scientific">Anisodus acutangulus</name>
    <dbReference type="NCBI Taxonomy" id="402998"/>
    <lineage>
        <taxon>Eukaryota</taxon>
        <taxon>Viridiplantae</taxon>
        <taxon>Streptophyta</taxon>
        <taxon>Embryophyta</taxon>
        <taxon>Tracheophyta</taxon>
        <taxon>Spermatophyta</taxon>
        <taxon>Magnoliopsida</taxon>
        <taxon>eudicotyledons</taxon>
        <taxon>Gunneridae</taxon>
        <taxon>Pentapetalae</taxon>
        <taxon>asterids</taxon>
        <taxon>lamiids</taxon>
        <taxon>Solanales</taxon>
        <taxon>Solanaceae</taxon>
        <taxon>Solanoideae</taxon>
        <taxon>Hyoscyameae</taxon>
        <taxon>Anisodus</taxon>
    </lineage>
</organism>
<proteinExistence type="predicted"/>
<sequence>MTAEIPIGCEPMVELLTSSMKKWYKLTNKTEDHNWLYEDFSDTIYGKICTLISIFGSYFDWKIISSQI</sequence>
<comment type="caution">
    <text evidence="1">The sequence shown here is derived from an EMBL/GenBank/DDBJ whole genome shotgun (WGS) entry which is preliminary data.</text>
</comment>
<dbReference type="Proteomes" id="UP001152561">
    <property type="component" value="Unassembled WGS sequence"/>
</dbReference>
<keyword evidence="2" id="KW-1185">Reference proteome</keyword>
<dbReference type="AlphaFoldDB" id="A0A9Q1QYV4"/>
<dbReference type="EMBL" id="JAJAGQ010000020">
    <property type="protein sequence ID" value="KAJ8533195.1"/>
    <property type="molecule type" value="Genomic_DNA"/>
</dbReference>
<protein>
    <submittedName>
        <fullName evidence="1">Uncharacterized protein</fullName>
    </submittedName>
</protein>